<dbReference type="EMBL" id="LFRF01000021">
    <property type="protein sequence ID" value="KND89013.1"/>
    <property type="molecule type" value="Genomic_DNA"/>
</dbReference>
<feature type="signal peptide" evidence="1">
    <location>
        <begin position="1"/>
        <end position="22"/>
    </location>
</feature>
<gene>
    <name evidence="2" type="ORF">TOPH_06238</name>
</gene>
<keyword evidence="3" id="KW-1185">Reference proteome</keyword>
<evidence type="ECO:0000313" key="2">
    <source>
        <dbReference type="EMBL" id="KND89013.1"/>
    </source>
</evidence>
<evidence type="ECO:0000256" key="1">
    <source>
        <dbReference type="SAM" id="SignalP"/>
    </source>
</evidence>
<protein>
    <submittedName>
        <fullName evidence="2">Uncharacterized protein</fullName>
    </submittedName>
</protein>
<reference evidence="2 3" key="1">
    <citation type="journal article" date="2015" name="BMC Genomics">
        <title>The genome of the truffle-parasite Tolypocladium ophioglossoides and the evolution of antifungal peptaibiotics.</title>
        <authorList>
            <person name="Quandt C.A."/>
            <person name="Bushley K.E."/>
            <person name="Spatafora J.W."/>
        </authorList>
    </citation>
    <scope>NUCLEOTIDE SEQUENCE [LARGE SCALE GENOMIC DNA]</scope>
    <source>
        <strain evidence="2 3">CBS 100239</strain>
    </source>
</reference>
<comment type="caution">
    <text evidence="2">The sequence shown here is derived from an EMBL/GenBank/DDBJ whole genome shotgun (WGS) entry which is preliminary data.</text>
</comment>
<feature type="chain" id="PRO_5005544864" evidence="1">
    <location>
        <begin position="23"/>
        <end position="96"/>
    </location>
</feature>
<proteinExistence type="predicted"/>
<name>A0A0L0N4K0_TOLOC</name>
<sequence>MKALAAFITLFAAVAMASPTTAEEASVAPGKKRGCGASCSCQNKKCVCITCRGSACSWAPSGKKCEGHVAWRRGVCSPRAYEPDGRVYFVPALTQD</sequence>
<evidence type="ECO:0000313" key="3">
    <source>
        <dbReference type="Proteomes" id="UP000036947"/>
    </source>
</evidence>
<accession>A0A0L0N4K0</accession>
<dbReference type="Proteomes" id="UP000036947">
    <property type="component" value="Unassembled WGS sequence"/>
</dbReference>
<dbReference type="AlphaFoldDB" id="A0A0L0N4K0"/>
<organism evidence="2 3">
    <name type="scientific">Tolypocladium ophioglossoides (strain CBS 100239)</name>
    <name type="common">Snaketongue truffleclub</name>
    <name type="synonym">Elaphocordyceps ophioglossoides</name>
    <dbReference type="NCBI Taxonomy" id="1163406"/>
    <lineage>
        <taxon>Eukaryota</taxon>
        <taxon>Fungi</taxon>
        <taxon>Dikarya</taxon>
        <taxon>Ascomycota</taxon>
        <taxon>Pezizomycotina</taxon>
        <taxon>Sordariomycetes</taxon>
        <taxon>Hypocreomycetidae</taxon>
        <taxon>Hypocreales</taxon>
        <taxon>Ophiocordycipitaceae</taxon>
        <taxon>Tolypocladium</taxon>
    </lineage>
</organism>
<keyword evidence="1" id="KW-0732">Signal</keyword>